<accession>A0A098EM35</accession>
<dbReference type="Proteomes" id="UP000043699">
    <property type="component" value="Unassembled WGS sequence"/>
</dbReference>
<proteinExistence type="predicted"/>
<feature type="domain" description="NodB homology" evidence="2">
    <location>
        <begin position="125"/>
        <end position="305"/>
    </location>
</feature>
<feature type="region of interest" description="Disordered" evidence="1">
    <location>
        <begin position="53"/>
        <end position="108"/>
    </location>
</feature>
<dbReference type="PROSITE" id="PS51677">
    <property type="entry name" value="NODB"/>
    <property type="match status" value="1"/>
</dbReference>
<dbReference type="CDD" id="cd10917">
    <property type="entry name" value="CE4_NodB_like_6s_7s"/>
    <property type="match status" value="1"/>
</dbReference>
<protein>
    <submittedName>
        <fullName evidence="3">Peptidoglycan-N-acetylglucosamine deacetylase</fullName>
    </submittedName>
</protein>
<dbReference type="GO" id="GO:0005975">
    <property type="term" value="P:carbohydrate metabolic process"/>
    <property type="evidence" value="ECO:0007669"/>
    <property type="project" value="InterPro"/>
</dbReference>
<dbReference type="EMBL" id="CCXS01000001">
    <property type="protein sequence ID" value="CEG22346.1"/>
    <property type="molecule type" value="Genomic_DNA"/>
</dbReference>
<dbReference type="PANTHER" id="PTHR10587">
    <property type="entry name" value="GLYCOSYL TRANSFERASE-RELATED"/>
    <property type="match status" value="1"/>
</dbReference>
<organism evidence="3 4">
    <name type="scientific">Planococcus massiliensis</name>
    <dbReference type="NCBI Taxonomy" id="1499687"/>
    <lineage>
        <taxon>Bacteria</taxon>
        <taxon>Bacillati</taxon>
        <taxon>Bacillota</taxon>
        <taxon>Bacilli</taxon>
        <taxon>Bacillales</taxon>
        <taxon>Caryophanaceae</taxon>
        <taxon>Planococcus</taxon>
    </lineage>
</organism>
<dbReference type="Pfam" id="PF01522">
    <property type="entry name" value="Polysacc_deac_1"/>
    <property type="match status" value="1"/>
</dbReference>
<name>A0A098EM35_9BACL</name>
<evidence type="ECO:0000313" key="4">
    <source>
        <dbReference type="Proteomes" id="UP000043699"/>
    </source>
</evidence>
<dbReference type="InterPro" id="IPR050248">
    <property type="entry name" value="Polysacc_deacetylase_ArnD"/>
</dbReference>
<evidence type="ECO:0000313" key="3">
    <source>
        <dbReference type="EMBL" id="CEG22346.1"/>
    </source>
</evidence>
<evidence type="ECO:0000256" key="1">
    <source>
        <dbReference type="SAM" id="MobiDB-lite"/>
    </source>
</evidence>
<dbReference type="STRING" id="1499687.BN1080_01272"/>
<dbReference type="SUPFAM" id="SSF88713">
    <property type="entry name" value="Glycoside hydrolase/deacetylase"/>
    <property type="match status" value="1"/>
</dbReference>
<dbReference type="AlphaFoldDB" id="A0A098EM35"/>
<dbReference type="GO" id="GO:0016810">
    <property type="term" value="F:hydrolase activity, acting on carbon-nitrogen (but not peptide) bonds"/>
    <property type="evidence" value="ECO:0007669"/>
    <property type="project" value="InterPro"/>
</dbReference>
<feature type="compositionally biased region" description="Acidic residues" evidence="1">
    <location>
        <begin position="66"/>
        <end position="103"/>
    </location>
</feature>
<sequence length="314" mass="35578">MKEEIRIFMRVSFFMPLFMIEWHRKGDSDMVHMKWLILTVGISLLAACSDEQAETVDEKETAPVEEQAEETPAETENANEEESGQAEEAEQEEIEKEEVEAEPEPQYRLNPATWGVEPIADAPAEAVLLTIDDAPDKHAVEMATTLKELGVPAIFFVNGHFLDSDEEKENLKKIHDMGFAIGNHTQTHPNLTTISDEQQKEEILAVNETVEQVIGEKPKFFRAPHGANTDFSRALVQQEGMMLMNWSYGYDWEKQYMDPAALTDIMINTEFLRNGSNLLMHDREWTAAALPGIVEGLKAKGYTFVDPHEIELQP</sequence>
<evidence type="ECO:0000259" key="2">
    <source>
        <dbReference type="PROSITE" id="PS51677"/>
    </source>
</evidence>
<gene>
    <name evidence="3" type="primary">pgdA_2</name>
    <name evidence="3" type="ORF">BN1080_01272</name>
</gene>
<dbReference type="InterPro" id="IPR002509">
    <property type="entry name" value="NODB_dom"/>
</dbReference>
<reference evidence="3 4" key="1">
    <citation type="submission" date="2014-09" db="EMBL/GenBank/DDBJ databases">
        <authorList>
            <person name="Urmite Genomes Urmite Genomes"/>
        </authorList>
    </citation>
    <scope>NUCLEOTIDE SEQUENCE [LARGE SCALE GENOMIC DNA]</scope>
    <source>
        <strain evidence="3 4">ES2</strain>
    </source>
</reference>
<dbReference type="InterPro" id="IPR011330">
    <property type="entry name" value="Glyco_hydro/deAcase_b/a-brl"/>
</dbReference>
<keyword evidence="4" id="KW-1185">Reference proteome</keyword>
<dbReference type="Gene3D" id="3.20.20.370">
    <property type="entry name" value="Glycoside hydrolase/deacetylase"/>
    <property type="match status" value="1"/>
</dbReference>